<keyword evidence="2" id="KW-1185">Reference proteome</keyword>
<proteinExistence type="predicted"/>
<gene>
    <name evidence="1" type="ORF">AVEN_58171_1</name>
</gene>
<sequence>MIPIDSLQIPKEHLPLNIKLAYPYFYRPVKIDVLLGAEVFYQLLRFGQVEMPNSELKFQNSVFGFIAKFYFSILSISNSQSEKMKYTHCGLIYDCSDIGNDIKKFWQLESIGIKDDPSCNEVDQSLETFEKTVRYKDNRYEVELPWKRYWHDQNDNYSVAKKRLDSLIRRFKNNPDLNLFLETLHDYEKNGIIEKVPNPENPINKPVFYMPHQPLFRDESLTTKMRIFFDASSSHSFQHLSLNDCLWPGPNLNSNIFDILINFRLNKLAFISDIEKVFLQLTLGEKDRYVVRFLWTENDTV</sequence>
<dbReference type="OrthoDB" id="8046383at2759"/>
<dbReference type="SUPFAM" id="SSF56672">
    <property type="entry name" value="DNA/RNA polymerases"/>
    <property type="match status" value="1"/>
</dbReference>
<name>A0A4Y2F1A5_ARAVE</name>
<dbReference type="InterPro" id="IPR043502">
    <property type="entry name" value="DNA/RNA_pol_sf"/>
</dbReference>
<dbReference type="Proteomes" id="UP000499080">
    <property type="component" value="Unassembled WGS sequence"/>
</dbReference>
<protein>
    <recommendedName>
        <fullName evidence="3">Peptidase aspartic putative domain-containing protein</fullName>
    </recommendedName>
</protein>
<dbReference type="PANTHER" id="PTHR47331">
    <property type="entry name" value="PHD-TYPE DOMAIN-CONTAINING PROTEIN"/>
    <property type="match status" value="1"/>
</dbReference>
<comment type="caution">
    <text evidence="1">The sequence shown here is derived from an EMBL/GenBank/DDBJ whole genome shotgun (WGS) entry which is preliminary data.</text>
</comment>
<dbReference type="AlphaFoldDB" id="A0A4Y2F1A5"/>
<evidence type="ECO:0008006" key="3">
    <source>
        <dbReference type="Google" id="ProtNLM"/>
    </source>
</evidence>
<evidence type="ECO:0000313" key="2">
    <source>
        <dbReference type="Proteomes" id="UP000499080"/>
    </source>
</evidence>
<accession>A0A4Y2F1A5</accession>
<dbReference type="GO" id="GO:0071897">
    <property type="term" value="P:DNA biosynthetic process"/>
    <property type="evidence" value="ECO:0007669"/>
    <property type="project" value="UniProtKB-ARBA"/>
</dbReference>
<organism evidence="1 2">
    <name type="scientific">Araneus ventricosus</name>
    <name type="common">Orbweaver spider</name>
    <name type="synonym">Epeira ventricosa</name>
    <dbReference type="NCBI Taxonomy" id="182803"/>
    <lineage>
        <taxon>Eukaryota</taxon>
        <taxon>Metazoa</taxon>
        <taxon>Ecdysozoa</taxon>
        <taxon>Arthropoda</taxon>
        <taxon>Chelicerata</taxon>
        <taxon>Arachnida</taxon>
        <taxon>Araneae</taxon>
        <taxon>Araneomorphae</taxon>
        <taxon>Entelegynae</taxon>
        <taxon>Araneoidea</taxon>
        <taxon>Araneidae</taxon>
        <taxon>Araneus</taxon>
    </lineage>
</organism>
<evidence type="ECO:0000313" key="1">
    <source>
        <dbReference type="EMBL" id="GBM34308.1"/>
    </source>
</evidence>
<reference evidence="1 2" key="1">
    <citation type="journal article" date="2019" name="Sci. Rep.">
        <title>Orb-weaving spider Araneus ventricosus genome elucidates the spidroin gene catalogue.</title>
        <authorList>
            <person name="Kono N."/>
            <person name="Nakamura H."/>
            <person name="Ohtoshi R."/>
            <person name="Moran D.A.P."/>
            <person name="Shinohara A."/>
            <person name="Yoshida Y."/>
            <person name="Fujiwara M."/>
            <person name="Mori M."/>
            <person name="Tomita M."/>
            <person name="Arakawa K."/>
        </authorList>
    </citation>
    <scope>NUCLEOTIDE SEQUENCE [LARGE SCALE GENOMIC DNA]</scope>
</reference>
<dbReference type="EMBL" id="BGPR01172055">
    <property type="protein sequence ID" value="GBM34308.1"/>
    <property type="molecule type" value="Genomic_DNA"/>
</dbReference>
<dbReference type="PANTHER" id="PTHR47331:SF1">
    <property type="entry name" value="GAG-LIKE PROTEIN"/>
    <property type="match status" value="1"/>
</dbReference>